<keyword evidence="5" id="KW-0143">Chaperone</keyword>
<evidence type="ECO:0000256" key="1">
    <source>
        <dbReference type="ARBA" id="ARBA00006607"/>
    </source>
</evidence>
<evidence type="ECO:0000313" key="6">
    <source>
        <dbReference type="EMBL" id="RAV21802.1"/>
    </source>
</evidence>
<dbReference type="Pfam" id="PF00118">
    <property type="entry name" value="Cpn60_TCP1"/>
    <property type="match status" value="1"/>
</dbReference>
<dbReference type="GO" id="GO:0140662">
    <property type="term" value="F:ATP-dependent protein folding chaperone"/>
    <property type="evidence" value="ECO:0007669"/>
    <property type="project" value="InterPro"/>
</dbReference>
<keyword evidence="4" id="KW-0067">ATP-binding</keyword>
<comment type="similarity">
    <text evidence="1">Belongs to the chaperonin (HSP60) family.</text>
</comment>
<evidence type="ECO:0000256" key="5">
    <source>
        <dbReference type="ARBA" id="ARBA00023186"/>
    </source>
</evidence>
<evidence type="ECO:0000256" key="4">
    <source>
        <dbReference type="ARBA" id="ARBA00022840"/>
    </source>
</evidence>
<organism evidence="6 7">
    <name type="scientific">Paenibacillus contaminans</name>
    <dbReference type="NCBI Taxonomy" id="450362"/>
    <lineage>
        <taxon>Bacteria</taxon>
        <taxon>Bacillati</taxon>
        <taxon>Bacillota</taxon>
        <taxon>Bacilli</taxon>
        <taxon>Bacillales</taxon>
        <taxon>Paenibacillaceae</taxon>
        <taxon>Paenibacillus</taxon>
    </lineage>
</organism>
<dbReference type="Proteomes" id="UP000250369">
    <property type="component" value="Unassembled WGS sequence"/>
</dbReference>
<dbReference type="InterPro" id="IPR027409">
    <property type="entry name" value="GroEL-like_apical_dom_sf"/>
</dbReference>
<dbReference type="InterPro" id="IPR027413">
    <property type="entry name" value="GROEL-like_equatorial_sf"/>
</dbReference>
<dbReference type="InterPro" id="IPR002423">
    <property type="entry name" value="Cpn60/GroEL/TCP-1"/>
</dbReference>
<keyword evidence="3" id="KW-0547">Nucleotide-binding</keyword>
<dbReference type="SUPFAM" id="SSF52029">
    <property type="entry name" value="GroEL apical domain-like"/>
    <property type="match status" value="1"/>
</dbReference>
<proteinExistence type="inferred from homology"/>
<name>A0A329MQH0_9BACL</name>
<dbReference type="GO" id="GO:0005524">
    <property type="term" value="F:ATP binding"/>
    <property type="evidence" value="ECO:0007669"/>
    <property type="project" value="UniProtKB-KW"/>
</dbReference>
<reference evidence="6 7" key="1">
    <citation type="journal article" date="2009" name="Int. J. Syst. Evol. Microbiol.">
        <title>Paenibacillus contaminans sp. nov., isolated from a contaminated laboratory plate.</title>
        <authorList>
            <person name="Chou J.H."/>
            <person name="Lee J.H."/>
            <person name="Lin M.C."/>
            <person name="Chang P.S."/>
            <person name="Arun A.B."/>
            <person name="Young C.C."/>
            <person name="Chen W.M."/>
        </authorList>
    </citation>
    <scope>NUCLEOTIDE SEQUENCE [LARGE SCALE GENOMIC DNA]</scope>
    <source>
        <strain evidence="6 7">CKOBP-6</strain>
    </source>
</reference>
<evidence type="ECO:0000313" key="7">
    <source>
        <dbReference type="Proteomes" id="UP000250369"/>
    </source>
</evidence>
<dbReference type="InterPro" id="IPR027410">
    <property type="entry name" value="TCP-1-like_intermed_sf"/>
</dbReference>
<dbReference type="PRINTS" id="PR00304">
    <property type="entry name" value="TCOMPLEXTCP1"/>
</dbReference>
<dbReference type="RefSeq" id="WP_113030113.1">
    <property type="nucleotide sequence ID" value="NZ_QMFB01000003.1"/>
</dbReference>
<evidence type="ECO:0000256" key="3">
    <source>
        <dbReference type="ARBA" id="ARBA00022741"/>
    </source>
</evidence>
<dbReference type="InterPro" id="IPR017998">
    <property type="entry name" value="Chaperone_TCP-1"/>
</dbReference>
<evidence type="ECO:0000256" key="2">
    <source>
        <dbReference type="ARBA" id="ARBA00008020"/>
    </source>
</evidence>
<comment type="similarity">
    <text evidence="2">Belongs to the TCP-1 chaperonin family.</text>
</comment>
<sequence length="511" mass="54527">MSQPKQTSQEGEERYATLQNNAGAVRAICSAVEGTLGPKGLDTMLVGSQGEVLITNDGVTILDKMDAAHPAARLMIQVARAQQERVGDGTTTATVIAGALVQEGVSQVLRGVPPAKVAHGIQEAVRIAAASLIERTRSIESLDDPMLRRIAYIAGRENDDIASLVMDAAKRIGDQLRSETFRFADTFTSALNGTNEVWPGILINKRLSPPYQAAEDRSGAVIVLVDALEPERMDEEALVTESGFKAYMEQKKQFLYHLQKLASLNVALIALERGADPEAEQFCEDNGIMLLQRVTSKELQRLCEMAKARPVRRSALAKPAVELSASLGHIGHLRYDETLGQVRLAGGSGTAFVTAIVTARTKDVAGEKLRIAKDAAAAVQAAYQNGYVPGGGSVELALARVLDRRREAVTGMEGFGLEAASQALRKPLSQIVTNAGFNPLEKVEEARAAQVAAGSDSIGIDCDSGKLIDCIEEGIVDPAIVKLHALQAAGEVAGAVLRIHTVVKMKTNHNE</sequence>
<keyword evidence="7" id="KW-1185">Reference proteome</keyword>
<dbReference type="Gene3D" id="3.50.7.10">
    <property type="entry name" value="GroEL"/>
    <property type="match status" value="1"/>
</dbReference>
<dbReference type="SUPFAM" id="SSF48592">
    <property type="entry name" value="GroEL equatorial domain-like"/>
    <property type="match status" value="1"/>
</dbReference>
<dbReference type="Gene3D" id="3.30.260.10">
    <property type="entry name" value="TCP-1-like chaperonin intermediate domain"/>
    <property type="match status" value="1"/>
</dbReference>
<accession>A0A329MQH0</accession>
<dbReference type="Gene3D" id="1.10.560.10">
    <property type="entry name" value="GroEL-like equatorial domain"/>
    <property type="match status" value="1"/>
</dbReference>
<protein>
    <submittedName>
        <fullName evidence="6">Chaperonin</fullName>
    </submittedName>
</protein>
<dbReference type="PANTHER" id="PTHR11353">
    <property type="entry name" value="CHAPERONIN"/>
    <property type="match status" value="1"/>
</dbReference>
<comment type="caution">
    <text evidence="6">The sequence shown here is derived from an EMBL/GenBank/DDBJ whole genome shotgun (WGS) entry which is preliminary data.</text>
</comment>
<dbReference type="EMBL" id="QMFB01000003">
    <property type="protein sequence ID" value="RAV21802.1"/>
    <property type="molecule type" value="Genomic_DNA"/>
</dbReference>
<dbReference type="OrthoDB" id="2379282at2"/>
<gene>
    <name evidence="6" type="ORF">DQG23_07015</name>
</gene>
<dbReference type="CDD" id="cd00309">
    <property type="entry name" value="chaperonin_type_I_II"/>
    <property type="match status" value="1"/>
</dbReference>
<dbReference type="AlphaFoldDB" id="A0A329MQH0"/>